<sequence>MNWKIGTSYNLIEKGGTVTELGKLLMIHLDGSLEFKKSDNCTHVYMVEPNVRYEIRGP</sequence>
<protein>
    <submittedName>
        <fullName evidence="1">Uncharacterized protein</fullName>
    </submittedName>
</protein>
<dbReference type="EMBL" id="MN740758">
    <property type="protein sequence ID" value="QHS81483.1"/>
    <property type="molecule type" value="Genomic_DNA"/>
</dbReference>
<reference evidence="1" key="1">
    <citation type="journal article" date="2020" name="Nature">
        <title>Giant virus diversity and host interactions through global metagenomics.</title>
        <authorList>
            <person name="Schulz F."/>
            <person name="Roux S."/>
            <person name="Paez-Espino D."/>
            <person name="Jungbluth S."/>
            <person name="Walsh D.A."/>
            <person name="Denef V.J."/>
            <person name="McMahon K.D."/>
            <person name="Konstantinidis K.T."/>
            <person name="Eloe-Fadrosh E.A."/>
            <person name="Kyrpides N.C."/>
            <person name="Woyke T."/>
        </authorList>
    </citation>
    <scope>NUCLEOTIDE SEQUENCE</scope>
    <source>
        <strain evidence="1">GVMAG-S-1101164-72</strain>
    </source>
</reference>
<organism evidence="1">
    <name type="scientific">viral metagenome</name>
    <dbReference type="NCBI Taxonomy" id="1070528"/>
    <lineage>
        <taxon>unclassified sequences</taxon>
        <taxon>metagenomes</taxon>
        <taxon>organismal metagenomes</taxon>
    </lineage>
</organism>
<proteinExistence type="predicted"/>
<accession>A0A6C0APN5</accession>
<name>A0A6C0APN5_9ZZZZ</name>
<dbReference type="AlphaFoldDB" id="A0A6C0APN5"/>
<evidence type="ECO:0000313" key="1">
    <source>
        <dbReference type="EMBL" id="QHS81483.1"/>
    </source>
</evidence>